<dbReference type="Gene3D" id="1.10.510.10">
    <property type="entry name" value="Transferase(Phosphotransferase) domain 1"/>
    <property type="match status" value="1"/>
</dbReference>
<feature type="transmembrane region" description="Helical" evidence="9">
    <location>
        <begin position="290"/>
        <end position="312"/>
    </location>
</feature>
<dbReference type="PROSITE" id="PS50011">
    <property type="entry name" value="PROTEIN_KINASE_DOM"/>
    <property type="match status" value="1"/>
</dbReference>
<evidence type="ECO:0000256" key="9">
    <source>
        <dbReference type="SAM" id="Phobius"/>
    </source>
</evidence>
<dbReference type="GO" id="GO:0016301">
    <property type="term" value="F:kinase activity"/>
    <property type="evidence" value="ECO:0007669"/>
    <property type="project" value="UniProtKB-KW"/>
</dbReference>
<dbReference type="InterPro" id="IPR011009">
    <property type="entry name" value="Kinase-like_dom_sf"/>
</dbReference>
<dbReference type="RefSeq" id="XP_060672649.1">
    <property type="nucleotide sequence ID" value="XM_060816666.1"/>
</dbReference>
<proteinExistence type="predicted"/>
<comment type="subcellular location">
    <subcellularLocation>
        <location evidence="1">Membrane</location>
    </subcellularLocation>
</comment>
<evidence type="ECO:0000256" key="5">
    <source>
        <dbReference type="ARBA" id="ARBA00022989"/>
    </source>
</evidence>
<dbReference type="InterPro" id="IPR013210">
    <property type="entry name" value="LRR_N_plant-typ"/>
</dbReference>
<dbReference type="SUPFAM" id="SSF56112">
    <property type="entry name" value="Protein kinase-like (PK-like)"/>
    <property type="match status" value="1"/>
</dbReference>
<evidence type="ECO:0000256" key="8">
    <source>
        <dbReference type="SAM" id="MobiDB-lite"/>
    </source>
</evidence>
<feature type="compositionally biased region" description="Basic and acidic residues" evidence="8">
    <location>
        <begin position="271"/>
        <end position="283"/>
    </location>
</feature>
<dbReference type="InterPro" id="IPR000719">
    <property type="entry name" value="Prot_kinase_dom"/>
</dbReference>
<dbReference type="Pfam" id="PF00069">
    <property type="entry name" value="Pkinase"/>
    <property type="match status" value="1"/>
</dbReference>
<keyword evidence="12" id="KW-0675">Receptor</keyword>
<evidence type="ECO:0000256" key="7">
    <source>
        <dbReference type="PROSITE-ProRule" id="PRU10141"/>
    </source>
</evidence>
<keyword evidence="5 9" id="KW-1133">Transmembrane helix</keyword>
<dbReference type="Pfam" id="PF08263">
    <property type="entry name" value="LRRNT_2"/>
    <property type="match status" value="1"/>
</dbReference>
<dbReference type="PROSITE" id="PS00107">
    <property type="entry name" value="PROTEIN_KINASE_ATP"/>
    <property type="match status" value="1"/>
</dbReference>
<keyword evidence="7" id="KW-0067">ATP-binding</keyword>
<protein>
    <submittedName>
        <fullName evidence="12">Probable inactive receptor kinase At2g26730</fullName>
    </submittedName>
</protein>
<evidence type="ECO:0000256" key="6">
    <source>
        <dbReference type="ARBA" id="ARBA00023136"/>
    </source>
</evidence>
<dbReference type="Gene3D" id="3.30.200.20">
    <property type="entry name" value="Phosphorylase Kinase, domain 1"/>
    <property type="match status" value="1"/>
</dbReference>
<keyword evidence="12" id="KW-0418">Kinase</keyword>
<keyword evidence="3 9" id="KW-0812">Transmembrane</keyword>
<evidence type="ECO:0000256" key="3">
    <source>
        <dbReference type="ARBA" id="ARBA00022692"/>
    </source>
</evidence>
<dbReference type="Proteomes" id="UP001652623">
    <property type="component" value="Chromosome 4"/>
</dbReference>
<name>A0ABM4A7E2_ZIZJJ</name>
<dbReference type="InterPro" id="IPR046959">
    <property type="entry name" value="PRK1-6/SRF4-like"/>
</dbReference>
<gene>
    <name evidence="12" type="primary">LOC107415357</name>
</gene>
<dbReference type="SUPFAM" id="SSF52058">
    <property type="entry name" value="L domain-like"/>
    <property type="match status" value="1"/>
</dbReference>
<organism evidence="11 12">
    <name type="scientific">Ziziphus jujuba</name>
    <name type="common">Chinese jujube</name>
    <name type="synonym">Ziziphus sativa</name>
    <dbReference type="NCBI Taxonomy" id="326968"/>
    <lineage>
        <taxon>Eukaryota</taxon>
        <taxon>Viridiplantae</taxon>
        <taxon>Streptophyta</taxon>
        <taxon>Embryophyta</taxon>
        <taxon>Tracheophyta</taxon>
        <taxon>Spermatophyta</taxon>
        <taxon>Magnoliopsida</taxon>
        <taxon>eudicotyledons</taxon>
        <taxon>Gunneridae</taxon>
        <taxon>Pentapetalae</taxon>
        <taxon>rosids</taxon>
        <taxon>fabids</taxon>
        <taxon>Rosales</taxon>
        <taxon>Rhamnaceae</taxon>
        <taxon>Paliureae</taxon>
        <taxon>Ziziphus</taxon>
    </lineage>
</organism>
<keyword evidence="12" id="KW-0808">Transferase</keyword>
<feature type="binding site" evidence="7">
    <location>
        <position position="415"/>
    </location>
    <ligand>
        <name>ATP</name>
        <dbReference type="ChEBI" id="CHEBI:30616"/>
    </ligand>
</feature>
<keyword evidence="11" id="KW-1185">Reference proteome</keyword>
<keyword evidence="4" id="KW-0677">Repeat</keyword>
<dbReference type="PANTHER" id="PTHR48007">
    <property type="entry name" value="LEUCINE-RICH REPEAT RECEPTOR-LIKE PROTEIN KINASE PXC1"/>
    <property type="match status" value="1"/>
</dbReference>
<dbReference type="InterPro" id="IPR017441">
    <property type="entry name" value="Protein_kinase_ATP_BS"/>
</dbReference>
<keyword evidence="2" id="KW-0433">Leucine-rich repeat</keyword>
<dbReference type="InterPro" id="IPR001611">
    <property type="entry name" value="Leu-rich_rpt"/>
</dbReference>
<evidence type="ECO:0000259" key="10">
    <source>
        <dbReference type="PROSITE" id="PS50011"/>
    </source>
</evidence>
<dbReference type="GeneID" id="107415357"/>
<dbReference type="Gene3D" id="3.80.10.10">
    <property type="entry name" value="Ribonuclease Inhibitor"/>
    <property type="match status" value="2"/>
</dbReference>
<sequence length="657" mass="72889">MFTSSSFPKKVLIPHLLLSKLRSSKMNKITIWMILISIFVILQTTSSVEDEVKTSLINFIAKLSNNNSQSGLFSGWNSSSDPCQGLWQGVICDTQYNSVRKLFLNSSNLNGELDVGLLCNVKPLADSLSALHLETNMITGGISTEIASCKQLTHLHMSKNQLSGSLPDSLAMLNNLKQLDISNNKFTGDLPADLSRISGLTVFLAQNNQLTGQIPKFDFSNFELFDVSYNKFSGPMPDVKGHIPERSFLGNPELCGDPLPKECPQSLQDKNNVKDENNDDKSKSSSNNQILMFVGYLVLGLVFLFLIMCWVYKRMKRNEKVDGVNKIASVDDTIDKQPEAASMEYKSGFSRSEISVASVDESNLVSTSLIVLPGPVVNELKFEDLLKAPAELLGRGKYGSLYRVIYENGMNLVVKRIKGWAISSDDFKVRMERLDQAKHPNVMQAVAFYCSKQEKLLVYEYQHNGSLLRLLHGTGDTGKAFEWTSRLGVAASISEALAHMHQELEHDGIAHGNLKSSNILLNNNIEPCISEYGLMVVDHNQESSLLGDLTGFSAFKEDVYGFGVILLELLTGKLVHQNGINLAEWVNSVVREEWTVEVFDRSLLSEYASEETMVSLLQVALKCVDRSPEARPSMNQVAVMINTLKEEEDGSTSSLEP</sequence>
<dbReference type="InterPro" id="IPR032675">
    <property type="entry name" value="LRR_dom_sf"/>
</dbReference>
<keyword evidence="6 9" id="KW-0472">Membrane</keyword>
<evidence type="ECO:0000256" key="4">
    <source>
        <dbReference type="ARBA" id="ARBA00022737"/>
    </source>
</evidence>
<dbReference type="PANTHER" id="PTHR48007:SF79">
    <property type="entry name" value="(WILD MALAYSIAN BANANA) HYPOTHETICAL PROTEIN"/>
    <property type="match status" value="1"/>
</dbReference>
<reference evidence="12" key="1">
    <citation type="submission" date="2025-08" db="UniProtKB">
        <authorList>
            <consortium name="RefSeq"/>
        </authorList>
    </citation>
    <scope>IDENTIFICATION</scope>
    <source>
        <tissue evidence="12">Seedling</tissue>
    </source>
</reference>
<accession>A0ABM4A7E2</accession>
<evidence type="ECO:0000313" key="11">
    <source>
        <dbReference type="Proteomes" id="UP001652623"/>
    </source>
</evidence>
<keyword evidence="7" id="KW-0547">Nucleotide-binding</keyword>
<feature type="domain" description="Protein kinase" evidence="10">
    <location>
        <begin position="387"/>
        <end position="644"/>
    </location>
</feature>
<evidence type="ECO:0000256" key="2">
    <source>
        <dbReference type="ARBA" id="ARBA00022614"/>
    </source>
</evidence>
<evidence type="ECO:0000256" key="1">
    <source>
        <dbReference type="ARBA" id="ARBA00004370"/>
    </source>
</evidence>
<feature type="region of interest" description="Disordered" evidence="8">
    <location>
        <begin position="259"/>
        <end position="285"/>
    </location>
</feature>
<evidence type="ECO:0000313" key="12">
    <source>
        <dbReference type="RefSeq" id="XP_060672649.1"/>
    </source>
</evidence>
<dbReference type="Pfam" id="PF00560">
    <property type="entry name" value="LRR_1"/>
    <property type="match status" value="2"/>
</dbReference>